<dbReference type="InterPro" id="IPR003018">
    <property type="entry name" value="GAF"/>
</dbReference>
<dbReference type="Gene3D" id="3.30.450.40">
    <property type="match status" value="1"/>
</dbReference>
<feature type="domain" description="PAS" evidence="9">
    <location>
        <begin position="340"/>
        <end position="395"/>
    </location>
</feature>
<comment type="catalytic activity">
    <reaction evidence="1">
        <text>ATP + protein L-histidine = ADP + protein N-phospho-L-histidine.</text>
        <dbReference type="EC" id="2.7.13.3"/>
    </reaction>
</comment>
<dbReference type="InterPro" id="IPR036890">
    <property type="entry name" value="HATPase_C_sf"/>
</dbReference>
<dbReference type="EMBL" id="CP022113">
    <property type="protein sequence ID" value="ASG25251.1"/>
    <property type="molecule type" value="Genomic_DNA"/>
</dbReference>
<evidence type="ECO:0000259" key="7">
    <source>
        <dbReference type="PROSITE" id="PS50109"/>
    </source>
</evidence>
<dbReference type="PRINTS" id="PR00344">
    <property type="entry name" value="BCTRLSENSOR"/>
</dbReference>
<dbReference type="SMART" id="SM00388">
    <property type="entry name" value="HisKA"/>
    <property type="match status" value="1"/>
</dbReference>
<name>A0A248K3E8_9PROT</name>
<dbReference type="Gene3D" id="3.40.50.2300">
    <property type="match status" value="1"/>
</dbReference>
<feature type="modified residue" description="4-aspartylphosphate" evidence="6">
    <location>
        <position position="756"/>
    </location>
</feature>
<dbReference type="Pfam" id="PF02518">
    <property type="entry name" value="HATPase_c"/>
    <property type="match status" value="1"/>
</dbReference>
<dbReference type="SUPFAM" id="SSF55785">
    <property type="entry name" value="PYP-like sensor domain (PAS domain)"/>
    <property type="match status" value="1"/>
</dbReference>
<protein>
    <recommendedName>
        <fullName evidence="2">histidine kinase</fullName>
        <ecNumber evidence="2">2.7.13.3</ecNumber>
    </recommendedName>
</protein>
<dbReference type="PANTHER" id="PTHR43065:SF42">
    <property type="entry name" value="TWO-COMPONENT SENSOR PPRA"/>
    <property type="match status" value="1"/>
</dbReference>
<dbReference type="InterPro" id="IPR011006">
    <property type="entry name" value="CheY-like_superfamily"/>
</dbReference>
<dbReference type="SUPFAM" id="SSF52172">
    <property type="entry name" value="CheY-like"/>
    <property type="match status" value="2"/>
</dbReference>
<dbReference type="SUPFAM" id="SSF47384">
    <property type="entry name" value="Homodimeric domain of signal transducing histidine kinase"/>
    <property type="match status" value="1"/>
</dbReference>
<dbReference type="Gene3D" id="3.30.565.10">
    <property type="entry name" value="Histidine kinase-like ATPase, C-terminal domain"/>
    <property type="match status" value="1"/>
</dbReference>
<dbReference type="GO" id="GO:0000155">
    <property type="term" value="F:phosphorelay sensor kinase activity"/>
    <property type="evidence" value="ECO:0007669"/>
    <property type="project" value="InterPro"/>
</dbReference>
<dbReference type="InterPro" id="IPR004358">
    <property type="entry name" value="Sig_transdc_His_kin-like_C"/>
</dbReference>
<dbReference type="InterPro" id="IPR036097">
    <property type="entry name" value="HisK_dim/P_sf"/>
</dbReference>
<dbReference type="Pfam" id="PF08448">
    <property type="entry name" value="PAS_4"/>
    <property type="match status" value="1"/>
</dbReference>
<evidence type="ECO:0000256" key="6">
    <source>
        <dbReference type="PROSITE-ProRule" id="PRU00169"/>
    </source>
</evidence>
<feature type="domain" description="Histidine kinase" evidence="7">
    <location>
        <begin position="457"/>
        <end position="682"/>
    </location>
</feature>
<dbReference type="InterPro" id="IPR013656">
    <property type="entry name" value="PAS_4"/>
</dbReference>
<evidence type="ECO:0000259" key="8">
    <source>
        <dbReference type="PROSITE" id="PS50110"/>
    </source>
</evidence>
<evidence type="ECO:0000256" key="3">
    <source>
        <dbReference type="ARBA" id="ARBA00022553"/>
    </source>
</evidence>
<evidence type="ECO:0000313" key="11">
    <source>
        <dbReference type="Proteomes" id="UP000197153"/>
    </source>
</evidence>
<dbReference type="RefSeq" id="WP_088875622.1">
    <property type="nucleotide sequence ID" value="NZ_CP022113.1"/>
</dbReference>
<keyword evidence="11" id="KW-1185">Reference proteome</keyword>
<dbReference type="EC" id="2.7.13.3" evidence="2"/>
<evidence type="ECO:0000256" key="2">
    <source>
        <dbReference type="ARBA" id="ARBA00012438"/>
    </source>
</evidence>
<dbReference type="SUPFAM" id="SSF55781">
    <property type="entry name" value="GAF domain-like"/>
    <property type="match status" value="1"/>
</dbReference>
<dbReference type="CDD" id="cd00130">
    <property type="entry name" value="PAS"/>
    <property type="match status" value="1"/>
</dbReference>
<dbReference type="SMART" id="SM00387">
    <property type="entry name" value="HATPase_c"/>
    <property type="match status" value="1"/>
</dbReference>
<dbReference type="Pfam" id="PF00512">
    <property type="entry name" value="HisKA"/>
    <property type="match status" value="1"/>
</dbReference>
<evidence type="ECO:0000256" key="4">
    <source>
        <dbReference type="ARBA" id="ARBA00022679"/>
    </source>
</evidence>
<sequence length="823" mass="89398">MTPGLHSLRTLILTPMGRDAKIASGILDDAGLPAFICADPGELHQQLLAGAGMVLVTEEALLKADPDPLFRWVAEQPSWSDLPFIVLTLRSAPAIGPKAQVMAVGLGNVTFVERPFHPTSLVSVIRSAARGRRRQYEARSRIEELRENRDLLARQTHMLELLNQTAMRIAASLDLRIVGQRVVDAGVELTGAAYGAFHATTSEAGESRQSYAWSGTQTDIFAAFPMPGDLIRRDDIAREPVPGGSGSAEDAPRMASYLAVPVLSRSGDRLGGLFFGHPDAGVFDDRAVLMAGGLAAQAGVAMDNARLLQDVQQANATLEARVEERTRERDRMWRLSNDLMAVLDAEGALLAVNHAWTAALGWPEEHLRVTNLFDLVHPEDAGGIKHQMRRLKRGDPISNFEGRLRAEDGSFRRIAWTASPDDGLLYTVGRDITAQREIEEQLRQSQKMEAVGQLTGGIAHDFNNLLQGITGSLDLVNRRLTQGRTSDVERFTAAAMASAQRAGALTHRLLAFSRRQPLKPTPVDANSLIASMADLLRRSLGERVDLELVPADGLWPTLCDPNQLENAILNLCINARDAMPEGGKLFIGTRNAHLDGQHAGGAGDMRPGRYVCISVTDTGMGMSPETIRRAFDPFFTTKPLGQGTGLGLSMIYGFMRQSEGYARIESELGKGTTVKLYLPHHGGQADASEANLATLPADNRARSDEVVLVVEDEPVVRKLIVELLGDLGYRVLEADDGPSGLAILQSDQQVDLLITDVGLPGLNGRQIADAARPARPGLKVLFMTGYAENAMPSQDFLAQDMELITKPFPMDVLAQRLTKMMAR</sequence>
<proteinExistence type="predicted"/>
<keyword evidence="4" id="KW-0808">Transferase</keyword>
<dbReference type="InterPro" id="IPR005467">
    <property type="entry name" value="His_kinase_dom"/>
</dbReference>
<dbReference type="PROSITE" id="PS50110">
    <property type="entry name" value="RESPONSE_REGULATORY"/>
    <property type="match status" value="1"/>
</dbReference>
<organism evidence="10 11">
    <name type="scientific">Nitrospirillum viridazoti CBAmc</name>
    <dbReference type="NCBI Taxonomy" id="1441467"/>
    <lineage>
        <taxon>Bacteria</taxon>
        <taxon>Pseudomonadati</taxon>
        <taxon>Pseudomonadota</taxon>
        <taxon>Alphaproteobacteria</taxon>
        <taxon>Rhodospirillales</taxon>
        <taxon>Azospirillaceae</taxon>
        <taxon>Nitrospirillum</taxon>
        <taxon>Nitrospirillum viridazoti</taxon>
    </lineage>
</organism>
<dbReference type="NCBIfam" id="TIGR00229">
    <property type="entry name" value="sensory_box"/>
    <property type="match status" value="1"/>
</dbReference>
<dbReference type="KEGG" id="nao:Y958_30370"/>
<dbReference type="PROSITE" id="PS50112">
    <property type="entry name" value="PAS"/>
    <property type="match status" value="1"/>
</dbReference>
<dbReference type="PANTHER" id="PTHR43065">
    <property type="entry name" value="SENSOR HISTIDINE KINASE"/>
    <property type="match status" value="1"/>
</dbReference>
<dbReference type="InterPro" id="IPR001789">
    <property type="entry name" value="Sig_transdc_resp-reg_receiver"/>
</dbReference>
<dbReference type="SMART" id="SM00091">
    <property type="entry name" value="PAS"/>
    <property type="match status" value="1"/>
</dbReference>
<gene>
    <name evidence="10" type="ORF">Y958_30370</name>
</gene>
<dbReference type="SUPFAM" id="SSF55874">
    <property type="entry name" value="ATPase domain of HSP90 chaperone/DNA topoisomerase II/histidine kinase"/>
    <property type="match status" value="1"/>
</dbReference>
<dbReference type="Gene3D" id="1.10.287.130">
    <property type="match status" value="1"/>
</dbReference>
<evidence type="ECO:0000256" key="1">
    <source>
        <dbReference type="ARBA" id="ARBA00000085"/>
    </source>
</evidence>
<evidence type="ECO:0000256" key="5">
    <source>
        <dbReference type="ARBA" id="ARBA00022777"/>
    </source>
</evidence>
<dbReference type="InterPro" id="IPR035965">
    <property type="entry name" value="PAS-like_dom_sf"/>
</dbReference>
<dbReference type="Proteomes" id="UP000197153">
    <property type="component" value="Chromosome 4"/>
</dbReference>
<dbReference type="InterPro" id="IPR000014">
    <property type="entry name" value="PAS"/>
</dbReference>
<dbReference type="InterPro" id="IPR003594">
    <property type="entry name" value="HATPase_dom"/>
</dbReference>
<dbReference type="AlphaFoldDB" id="A0A248K3E8"/>
<dbReference type="InterPro" id="IPR029016">
    <property type="entry name" value="GAF-like_dom_sf"/>
</dbReference>
<keyword evidence="3 6" id="KW-0597">Phosphoprotein</keyword>
<dbReference type="InterPro" id="IPR003661">
    <property type="entry name" value="HisK_dim/P_dom"/>
</dbReference>
<reference evidence="10 11" key="1">
    <citation type="submission" date="2017-06" db="EMBL/GenBank/DDBJ databases">
        <title>Complete genome sequence of Nitrospirillum amazonense strain CBAmC, an endophytic nitrogen-fixing and plant growth-promoting bacterium, isolated from sugarcane.</title>
        <authorList>
            <person name="Schwab S."/>
            <person name="dos Santos Teixeira K.R."/>
            <person name="Simoes Araujo J.L."/>
            <person name="Soares Vidal M."/>
            <person name="Borges de Freitas H.R."/>
            <person name="Rivello Crivelaro A.L."/>
            <person name="Bueno de Camargo Nunes A."/>
            <person name="dos Santos C.M."/>
            <person name="Palmeira da Silva Rosa D."/>
            <person name="da Silva Padilha D."/>
            <person name="da Silva E."/>
            <person name="Araujo Terra L."/>
            <person name="Soares Mendes V."/>
            <person name="Farinelli L."/>
            <person name="Magalhaes Cruz L."/>
            <person name="Baldani J.I."/>
        </authorList>
    </citation>
    <scope>NUCLEOTIDE SEQUENCE [LARGE SCALE GENOMIC DNA]</scope>
    <source>
        <strain evidence="10 11">CBAmC</strain>
    </source>
</reference>
<dbReference type="SMART" id="SM00448">
    <property type="entry name" value="REC"/>
    <property type="match status" value="1"/>
</dbReference>
<keyword evidence="5" id="KW-0418">Kinase</keyword>
<accession>A0A248K3E8</accession>
<dbReference type="PROSITE" id="PS50109">
    <property type="entry name" value="HIS_KIN"/>
    <property type="match status" value="1"/>
</dbReference>
<dbReference type="CDD" id="cd18161">
    <property type="entry name" value="REC_hyHK_blue-like"/>
    <property type="match status" value="1"/>
</dbReference>
<dbReference type="Gene3D" id="3.30.450.20">
    <property type="entry name" value="PAS domain"/>
    <property type="match status" value="1"/>
</dbReference>
<evidence type="ECO:0000259" key="9">
    <source>
        <dbReference type="PROSITE" id="PS50112"/>
    </source>
</evidence>
<dbReference type="Pfam" id="PF13185">
    <property type="entry name" value="GAF_2"/>
    <property type="match status" value="1"/>
</dbReference>
<feature type="domain" description="Response regulatory" evidence="8">
    <location>
        <begin position="706"/>
        <end position="821"/>
    </location>
</feature>
<evidence type="ECO:0000313" key="10">
    <source>
        <dbReference type="EMBL" id="ASG25251.1"/>
    </source>
</evidence>
<dbReference type="Pfam" id="PF00072">
    <property type="entry name" value="Response_reg"/>
    <property type="match status" value="1"/>
</dbReference>